<comment type="similarity">
    <text evidence="3">Belongs to the FliM family.</text>
</comment>
<dbReference type="Pfam" id="PF01052">
    <property type="entry name" value="FliMN_C"/>
    <property type="match status" value="1"/>
</dbReference>
<dbReference type="SUPFAM" id="SSF101801">
    <property type="entry name" value="Surface presentation of antigens (SPOA)"/>
    <property type="match status" value="1"/>
</dbReference>
<comment type="subcellular location">
    <subcellularLocation>
        <location evidence="1">Bacterial flagellum basal body</location>
    </subcellularLocation>
    <subcellularLocation>
        <location evidence="2">Cell membrane</location>
        <topology evidence="2">Peripheral membrane protein</topology>
    </subcellularLocation>
</comment>
<dbReference type="AlphaFoldDB" id="A0A1H6FXD2"/>
<dbReference type="Pfam" id="PF02154">
    <property type="entry name" value="FliM"/>
    <property type="match status" value="1"/>
</dbReference>
<dbReference type="InterPro" id="IPR036429">
    <property type="entry name" value="SpoA-like_sf"/>
</dbReference>
<keyword evidence="7" id="KW-0283">Flagellar rotation</keyword>
<dbReference type="PANTHER" id="PTHR30034">
    <property type="entry name" value="FLAGELLAR MOTOR SWITCH PROTEIN FLIM"/>
    <property type="match status" value="1"/>
</dbReference>
<dbReference type="GO" id="GO:0050918">
    <property type="term" value="P:positive chemotaxis"/>
    <property type="evidence" value="ECO:0007669"/>
    <property type="project" value="TreeGrafter"/>
</dbReference>
<evidence type="ECO:0000256" key="1">
    <source>
        <dbReference type="ARBA" id="ARBA00004117"/>
    </source>
</evidence>
<dbReference type="InterPro" id="IPR001689">
    <property type="entry name" value="Flag_FliM"/>
</dbReference>
<dbReference type="GO" id="GO:0003774">
    <property type="term" value="F:cytoskeletal motor activity"/>
    <property type="evidence" value="ECO:0007669"/>
    <property type="project" value="InterPro"/>
</dbReference>
<organism evidence="11 12">
    <name type="scientific">Thermoleophilum album</name>
    <dbReference type="NCBI Taxonomy" id="29539"/>
    <lineage>
        <taxon>Bacteria</taxon>
        <taxon>Bacillati</taxon>
        <taxon>Actinomycetota</taxon>
        <taxon>Thermoleophilia</taxon>
        <taxon>Thermoleophilales</taxon>
        <taxon>Thermoleophilaceae</taxon>
        <taxon>Thermoleophilum</taxon>
    </lineage>
</organism>
<dbReference type="EMBL" id="FNWJ01000002">
    <property type="protein sequence ID" value="SEH14673.1"/>
    <property type="molecule type" value="Genomic_DNA"/>
</dbReference>
<dbReference type="STRING" id="29539.SAMN02745716_1704"/>
<dbReference type="PANTHER" id="PTHR30034:SF6">
    <property type="entry name" value="YOP PROTEINS TRANSLOCATION PROTEIN Q"/>
    <property type="match status" value="1"/>
</dbReference>
<dbReference type="Gene3D" id="3.40.1550.10">
    <property type="entry name" value="CheC-like"/>
    <property type="match status" value="1"/>
</dbReference>
<keyword evidence="11" id="KW-0969">Cilium</keyword>
<keyword evidence="6" id="KW-0145">Chemotaxis</keyword>
<dbReference type="GO" id="GO:0071978">
    <property type="term" value="P:bacterial-type flagellum-dependent swarming motility"/>
    <property type="evidence" value="ECO:0007669"/>
    <property type="project" value="TreeGrafter"/>
</dbReference>
<dbReference type="GO" id="GO:0005886">
    <property type="term" value="C:plasma membrane"/>
    <property type="evidence" value="ECO:0007669"/>
    <property type="project" value="UniProtKB-SubCell"/>
</dbReference>
<evidence type="ECO:0000256" key="5">
    <source>
        <dbReference type="ARBA" id="ARBA00022475"/>
    </source>
</evidence>
<evidence type="ECO:0000256" key="2">
    <source>
        <dbReference type="ARBA" id="ARBA00004202"/>
    </source>
</evidence>
<dbReference type="InterPro" id="IPR028976">
    <property type="entry name" value="CheC-like_sf"/>
</dbReference>
<name>A0A1H6FXD2_THEAL</name>
<evidence type="ECO:0000256" key="7">
    <source>
        <dbReference type="ARBA" id="ARBA00022779"/>
    </source>
</evidence>
<gene>
    <name evidence="11" type="ORF">SAMN02745716_1704</name>
</gene>
<dbReference type="Proteomes" id="UP000222056">
    <property type="component" value="Unassembled WGS sequence"/>
</dbReference>
<dbReference type="RefSeq" id="WP_093118141.1">
    <property type="nucleotide sequence ID" value="NZ_FNWJ01000002.1"/>
</dbReference>
<protein>
    <recommendedName>
        <fullName evidence="4">Flagellar motor switch protein FliM</fullName>
    </recommendedName>
</protein>
<dbReference type="SUPFAM" id="SSF103039">
    <property type="entry name" value="CheC-like"/>
    <property type="match status" value="1"/>
</dbReference>
<evidence type="ECO:0000313" key="11">
    <source>
        <dbReference type="EMBL" id="SEH14673.1"/>
    </source>
</evidence>
<proteinExistence type="inferred from homology"/>
<feature type="domain" description="Flagellar motor switch protein FliN-like C-terminal" evidence="10">
    <location>
        <begin position="234"/>
        <end position="302"/>
    </location>
</feature>
<dbReference type="InterPro" id="IPR001543">
    <property type="entry name" value="FliN-like_C"/>
</dbReference>
<evidence type="ECO:0000256" key="6">
    <source>
        <dbReference type="ARBA" id="ARBA00022500"/>
    </source>
</evidence>
<sequence>MAASARAQSSVNGDGPTVEVVDFRRPAKFTREHIWRLGHAHETFCRSAATRLATELRTGVELSVGETEQVPFGAVVLESTTRSLITTIEVQPVDTRIALLVDLRLALLFVDRLLGGSGEVAKEGEPEDPTDLEIAVARKAIAGLVDTLSTTWLDLAGVTLTPGPTTTSTLAPQIVSPSEATLALNLEARIDALESRIVLLLPYASMLPILDRLEFRRGEGPPADAETAAALEAAVRRVEVDVRVEVGALELPLREVLALRPGDVLPLRRPAAEGVTVCIGDLPTYVAQPGRDGARKAVQIVRRWGTAG</sequence>
<evidence type="ECO:0000259" key="10">
    <source>
        <dbReference type="Pfam" id="PF01052"/>
    </source>
</evidence>
<evidence type="ECO:0000256" key="8">
    <source>
        <dbReference type="ARBA" id="ARBA00023136"/>
    </source>
</evidence>
<dbReference type="GO" id="GO:0009425">
    <property type="term" value="C:bacterial-type flagellum basal body"/>
    <property type="evidence" value="ECO:0007669"/>
    <property type="project" value="UniProtKB-SubCell"/>
</dbReference>
<keyword evidence="9" id="KW-0975">Bacterial flagellum</keyword>
<evidence type="ECO:0000256" key="3">
    <source>
        <dbReference type="ARBA" id="ARBA00011049"/>
    </source>
</evidence>
<dbReference type="CDD" id="cd17908">
    <property type="entry name" value="FliM"/>
    <property type="match status" value="1"/>
</dbReference>
<dbReference type="Gene3D" id="2.30.330.10">
    <property type="entry name" value="SpoA-like"/>
    <property type="match status" value="1"/>
</dbReference>
<reference evidence="12" key="1">
    <citation type="submission" date="2016-10" db="EMBL/GenBank/DDBJ databases">
        <authorList>
            <person name="Varghese N."/>
            <person name="Submissions S."/>
        </authorList>
    </citation>
    <scope>NUCLEOTIDE SEQUENCE [LARGE SCALE GENOMIC DNA]</scope>
    <source>
        <strain evidence="12">ATCC 35263</strain>
    </source>
</reference>
<evidence type="ECO:0000256" key="9">
    <source>
        <dbReference type="ARBA" id="ARBA00023143"/>
    </source>
</evidence>
<keyword evidence="11" id="KW-0966">Cell projection</keyword>
<dbReference type="OrthoDB" id="5241113at2"/>
<keyword evidence="5" id="KW-1003">Cell membrane</keyword>
<keyword evidence="12" id="KW-1185">Reference proteome</keyword>
<accession>A0A1H6FXD2</accession>
<evidence type="ECO:0000313" key="12">
    <source>
        <dbReference type="Proteomes" id="UP000222056"/>
    </source>
</evidence>
<evidence type="ECO:0000256" key="4">
    <source>
        <dbReference type="ARBA" id="ARBA00021898"/>
    </source>
</evidence>
<keyword evidence="11" id="KW-0282">Flagellum</keyword>
<keyword evidence="8" id="KW-0472">Membrane</keyword>